<sequence>MLWTPILKGSTGLDRIITYAFCIGDIDEFMAFQISFALAQILLNSSESIKAAICMTAMIMAMQLCTASK</sequence>
<dbReference type="AlphaFoldDB" id="A0A5N6ZR03"/>
<evidence type="ECO:0000313" key="1">
    <source>
        <dbReference type="EMBL" id="KAE8360071.1"/>
    </source>
</evidence>
<proteinExistence type="predicted"/>
<keyword evidence="2" id="KW-1185">Reference proteome</keyword>
<dbReference type="RefSeq" id="XP_031923152.1">
    <property type="nucleotide sequence ID" value="XM_032068457.1"/>
</dbReference>
<gene>
    <name evidence="1" type="ORF">BDV27DRAFT_135127</name>
</gene>
<protein>
    <submittedName>
        <fullName evidence="1">Uncharacterized protein</fullName>
    </submittedName>
</protein>
<organism evidence="1 2">
    <name type="scientific">Aspergillus caelatus</name>
    <dbReference type="NCBI Taxonomy" id="61420"/>
    <lineage>
        <taxon>Eukaryota</taxon>
        <taxon>Fungi</taxon>
        <taxon>Dikarya</taxon>
        <taxon>Ascomycota</taxon>
        <taxon>Pezizomycotina</taxon>
        <taxon>Eurotiomycetes</taxon>
        <taxon>Eurotiomycetidae</taxon>
        <taxon>Eurotiales</taxon>
        <taxon>Aspergillaceae</taxon>
        <taxon>Aspergillus</taxon>
        <taxon>Aspergillus subgen. Circumdati</taxon>
    </lineage>
</organism>
<reference evidence="1 2" key="1">
    <citation type="submission" date="2019-04" db="EMBL/GenBank/DDBJ databases">
        <title>Friends and foes A comparative genomics studyof 23 Aspergillus species from section Flavi.</title>
        <authorList>
            <consortium name="DOE Joint Genome Institute"/>
            <person name="Kjaerbolling I."/>
            <person name="Vesth T."/>
            <person name="Frisvad J.C."/>
            <person name="Nybo J.L."/>
            <person name="Theobald S."/>
            <person name="Kildgaard S."/>
            <person name="Isbrandt T."/>
            <person name="Kuo A."/>
            <person name="Sato A."/>
            <person name="Lyhne E.K."/>
            <person name="Kogle M.E."/>
            <person name="Wiebenga A."/>
            <person name="Kun R.S."/>
            <person name="Lubbers R.J."/>
            <person name="Makela M.R."/>
            <person name="Barry K."/>
            <person name="Chovatia M."/>
            <person name="Clum A."/>
            <person name="Daum C."/>
            <person name="Haridas S."/>
            <person name="He G."/>
            <person name="LaButti K."/>
            <person name="Lipzen A."/>
            <person name="Mondo S."/>
            <person name="Riley R."/>
            <person name="Salamov A."/>
            <person name="Simmons B.A."/>
            <person name="Magnuson J.K."/>
            <person name="Henrissat B."/>
            <person name="Mortensen U.H."/>
            <person name="Larsen T.O."/>
            <person name="Devries R.P."/>
            <person name="Grigoriev I.V."/>
            <person name="Machida M."/>
            <person name="Baker S.E."/>
            <person name="Andersen M.R."/>
        </authorList>
    </citation>
    <scope>NUCLEOTIDE SEQUENCE [LARGE SCALE GENOMIC DNA]</scope>
    <source>
        <strain evidence="1 2">CBS 763.97</strain>
    </source>
</reference>
<evidence type="ECO:0000313" key="2">
    <source>
        <dbReference type="Proteomes" id="UP000326268"/>
    </source>
</evidence>
<dbReference type="EMBL" id="ML737792">
    <property type="protein sequence ID" value="KAE8360071.1"/>
    <property type="molecule type" value="Genomic_DNA"/>
</dbReference>
<dbReference type="GeneID" id="43652903"/>
<name>A0A5N6ZR03_9EURO</name>
<accession>A0A5N6ZR03</accession>
<dbReference type="OrthoDB" id="3257095at2759"/>
<dbReference type="Proteomes" id="UP000326268">
    <property type="component" value="Unassembled WGS sequence"/>
</dbReference>